<reference evidence="2" key="1">
    <citation type="journal article" date="2020" name="Stud. Mycol.">
        <title>101 Dothideomycetes genomes: a test case for predicting lifestyles and emergence of pathogens.</title>
        <authorList>
            <person name="Haridas S."/>
            <person name="Albert R."/>
            <person name="Binder M."/>
            <person name="Bloem J."/>
            <person name="Labutti K."/>
            <person name="Salamov A."/>
            <person name="Andreopoulos B."/>
            <person name="Baker S."/>
            <person name="Barry K."/>
            <person name="Bills G."/>
            <person name="Bluhm B."/>
            <person name="Cannon C."/>
            <person name="Castanera R."/>
            <person name="Culley D."/>
            <person name="Daum C."/>
            <person name="Ezra D."/>
            <person name="Gonzalez J."/>
            <person name="Henrissat B."/>
            <person name="Kuo A."/>
            <person name="Liang C."/>
            <person name="Lipzen A."/>
            <person name="Lutzoni F."/>
            <person name="Magnuson J."/>
            <person name="Mondo S."/>
            <person name="Nolan M."/>
            <person name="Ohm R."/>
            <person name="Pangilinan J."/>
            <person name="Park H.-J."/>
            <person name="Ramirez L."/>
            <person name="Alfaro M."/>
            <person name="Sun H."/>
            <person name="Tritt A."/>
            <person name="Yoshinaga Y."/>
            <person name="Zwiers L.-H."/>
            <person name="Turgeon B."/>
            <person name="Goodwin S."/>
            <person name="Spatafora J."/>
            <person name="Crous P."/>
            <person name="Grigoriev I."/>
        </authorList>
    </citation>
    <scope>NUCLEOTIDE SEQUENCE</scope>
    <source>
        <strain evidence="2">CBS 107.79</strain>
    </source>
</reference>
<evidence type="ECO:0000256" key="1">
    <source>
        <dbReference type="SAM" id="MobiDB-lite"/>
    </source>
</evidence>
<gene>
    <name evidence="2" type="ORF">BU23DRAFT_7137</name>
</gene>
<accession>A0A6A5VUD6</accession>
<dbReference type="EMBL" id="ML976656">
    <property type="protein sequence ID" value="KAF1980358.1"/>
    <property type="molecule type" value="Genomic_DNA"/>
</dbReference>
<feature type="region of interest" description="Disordered" evidence="1">
    <location>
        <begin position="81"/>
        <end position="129"/>
    </location>
</feature>
<dbReference type="Proteomes" id="UP000800036">
    <property type="component" value="Unassembled WGS sequence"/>
</dbReference>
<name>A0A6A5VUD6_9PLEO</name>
<protein>
    <submittedName>
        <fullName evidence="2">Uncharacterized protein</fullName>
    </submittedName>
</protein>
<evidence type="ECO:0000313" key="3">
    <source>
        <dbReference type="Proteomes" id="UP000800036"/>
    </source>
</evidence>
<dbReference type="AlphaFoldDB" id="A0A6A5VUD6"/>
<organism evidence="2 3">
    <name type="scientific">Bimuria novae-zelandiae CBS 107.79</name>
    <dbReference type="NCBI Taxonomy" id="1447943"/>
    <lineage>
        <taxon>Eukaryota</taxon>
        <taxon>Fungi</taxon>
        <taxon>Dikarya</taxon>
        <taxon>Ascomycota</taxon>
        <taxon>Pezizomycotina</taxon>
        <taxon>Dothideomycetes</taxon>
        <taxon>Pleosporomycetidae</taxon>
        <taxon>Pleosporales</taxon>
        <taxon>Massarineae</taxon>
        <taxon>Didymosphaeriaceae</taxon>
        <taxon>Bimuria</taxon>
    </lineage>
</organism>
<sequence length="243" mass="27080">MEEVFNCAAILTEDTDYSNVRLVIRNDMHREYFQYSAQLSVENIAARERTVYRTGRFTELYVALEDIILQLKHDIITQGTPVDPLARTAPPTNTSLTPRDTHSDSGEFSAPSDDSTAPTDKFPCDGMLQTGVQNGNEYAELDTNESSLERKRDFQSLQLAACTQANTEVAFGTNVINASSLQSHQISPSPNLRHHLGHLSAGTEREFQRICFREAILSLIHSNSMHLCLSCRQTTKTQCLPAG</sequence>
<evidence type="ECO:0000313" key="2">
    <source>
        <dbReference type="EMBL" id="KAF1980358.1"/>
    </source>
</evidence>
<keyword evidence="3" id="KW-1185">Reference proteome</keyword>
<proteinExistence type="predicted"/>